<evidence type="ECO:0000313" key="3">
    <source>
        <dbReference type="Proteomes" id="UP000193100"/>
    </source>
</evidence>
<dbReference type="EMBL" id="CP020931">
    <property type="protein sequence ID" value="ARM83820.1"/>
    <property type="molecule type" value="Genomic_DNA"/>
</dbReference>
<dbReference type="GO" id="GO:0042597">
    <property type="term" value="C:periplasmic space"/>
    <property type="evidence" value="ECO:0007669"/>
    <property type="project" value="InterPro"/>
</dbReference>
<feature type="compositionally biased region" description="Basic and acidic residues" evidence="1">
    <location>
        <begin position="53"/>
        <end position="64"/>
    </location>
</feature>
<dbReference type="Pfam" id="PF07148">
    <property type="entry name" value="MalM"/>
    <property type="match status" value="1"/>
</dbReference>
<gene>
    <name evidence="2" type="ORF">MARSALSMR5_01739</name>
</gene>
<proteinExistence type="predicted"/>
<name>A0A1W6K8V0_9GAMM</name>
<dbReference type="AlphaFoldDB" id="A0A1W6K8V0"/>
<protein>
    <submittedName>
        <fullName evidence="2">Maltose operon periplasmic protein (MalM)</fullName>
    </submittedName>
</protein>
<dbReference type="InterPro" id="IPR010794">
    <property type="entry name" value="MalM"/>
</dbReference>
<reference evidence="2 3" key="1">
    <citation type="submission" date="2017-04" db="EMBL/GenBank/DDBJ databases">
        <title>Genome Sequence of Marinobacter salarius strain SMR5 Isolated from a culture of the Diatom Skeletonema marinoi.</title>
        <authorList>
            <person name="Topel M."/>
            <person name="Pinder M.I.M."/>
            <person name="Johansson O.N."/>
            <person name="Kourtchenko O."/>
            <person name="Godhe A."/>
            <person name="Clarke A.K."/>
        </authorList>
    </citation>
    <scope>NUCLEOTIDE SEQUENCE [LARGE SCALE GENOMIC DNA]</scope>
    <source>
        <strain evidence="2 3">SMR5</strain>
    </source>
</reference>
<evidence type="ECO:0000256" key="1">
    <source>
        <dbReference type="SAM" id="MobiDB-lite"/>
    </source>
</evidence>
<evidence type="ECO:0000313" key="2">
    <source>
        <dbReference type="EMBL" id="ARM83820.1"/>
    </source>
</evidence>
<dbReference type="GO" id="GO:0008643">
    <property type="term" value="P:carbohydrate transport"/>
    <property type="evidence" value="ECO:0007669"/>
    <property type="project" value="InterPro"/>
</dbReference>
<accession>A0A1W6K8V0</accession>
<dbReference type="PROSITE" id="PS51257">
    <property type="entry name" value="PROKAR_LIPOPROTEIN"/>
    <property type="match status" value="1"/>
</dbReference>
<organism evidence="2 3">
    <name type="scientific">Marinobacter salarius</name>
    <dbReference type="NCBI Taxonomy" id="1420917"/>
    <lineage>
        <taxon>Bacteria</taxon>
        <taxon>Pseudomonadati</taxon>
        <taxon>Pseudomonadota</taxon>
        <taxon>Gammaproteobacteria</taxon>
        <taxon>Pseudomonadales</taxon>
        <taxon>Marinobacteraceae</taxon>
        <taxon>Marinobacter</taxon>
    </lineage>
</organism>
<dbReference type="Proteomes" id="UP000193100">
    <property type="component" value="Chromosome"/>
</dbReference>
<feature type="compositionally biased region" description="Low complexity" evidence="1">
    <location>
        <begin position="72"/>
        <end position="86"/>
    </location>
</feature>
<sequence length="350" mass="38772">MSKCHFMVIACMAVIISGCQLSGPDASGSREGYFTWVDEQGRVRQSPIPQSTGERDKGEGKEANAEDAPPTGSADSSASGDASSSGYHEEFNLENYPDANQLEKDGYVRPGEPKPYFTWRDAQGNIRVSYYQPDTRTAVEKGRIKPPIQLTEASIHQPGETVGLPGLPEDADPEAMAVLGIDPGEERFFQQWAVQCCQALERSEPEQWQEGREFGVSMGDEAPRHSFSTGESHYRLVRLPPAEQITDFILHLRSFNHEGMFVPSVAFLDASFAPVRIVTDLVASYVPESWYQYGYLHAYIPVFPSRGERWMVIFTRGADLAGQTVIEDKYGPKAIPHTRTGELSLSRAGE</sequence>
<feature type="region of interest" description="Disordered" evidence="1">
    <location>
        <begin position="38"/>
        <end position="88"/>
    </location>
</feature>
<dbReference type="STRING" id="1420917.AU15_12900"/>